<dbReference type="AlphaFoldDB" id="A0A3R9PFY3"/>
<reference evidence="1 2" key="1">
    <citation type="submission" date="2018-10" db="EMBL/GenBank/DDBJ databases">
        <title>Co-occurring genomic capacity for anaerobic methane metabolism and dissimilatory sulfite reduction discovered in the Korarchaeota.</title>
        <authorList>
            <person name="Mckay L.J."/>
            <person name="Dlakic M."/>
            <person name="Fields M.W."/>
            <person name="Delmont T.O."/>
            <person name="Eren A.M."/>
            <person name="Jay Z.J."/>
            <person name="Klingelsmith K.B."/>
            <person name="Rusch D.B."/>
            <person name="Inskeep W.P."/>
        </authorList>
    </citation>
    <scope>NUCLEOTIDE SEQUENCE [LARGE SCALE GENOMIC DNA]</scope>
    <source>
        <strain evidence="1 2">MDKW</strain>
    </source>
</reference>
<evidence type="ECO:0000313" key="1">
    <source>
        <dbReference type="EMBL" id="RSN72350.1"/>
    </source>
</evidence>
<gene>
    <name evidence="1" type="ORF">D6D85_14145</name>
</gene>
<evidence type="ECO:0000313" key="2">
    <source>
        <dbReference type="Proteomes" id="UP000277582"/>
    </source>
</evidence>
<protein>
    <submittedName>
        <fullName evidence="1">Uncharacterized protein</fullName>
    </submittedName>
</protein>
<dbReference type="RefSeq" id="WP_125672596.1">
    <property type="nucleotide sequence ID" value="NZ_RCOS01000158.1"/>
</dbReference>
<sequence>MRIDSVVGKIKFADYPRPIGRMTNHIRAENVSLGWPAGNAMEWILQLICTGGGIIAGMLIERWRRKWELEKEAMEKHFEEIKKCLFRLKERIYSLRHSFILNESFSLPSISSVEEELREDYERWWRSFSLRGFECGNLLFDDLRNHYPSLYSKLISLEKFVREKYPDFLHALIPLLQRMEEDPGLKGLIERVMSHAATTAQRKVADDYRKAVLFLSLGISWENWPNLYRSLRVEWNTIEEAGKRLYNTEEAKKVRDIREDAFGIMDSCCAEIDEVMLSKILRGKCRYVRAR</sequence>
<accession>A0A3R9PFY3</accession>
<dbReference type="Proteomes" id="UP000277582">
    <property type="component" value="Unassembled WGS sequence"/>
</dbReference>
<comment type="caution">
    <text evidence="1">The sequence shown here is derived from an EMBL/GenBank/DDBJ whole genome shotgun (WGS) entry which is preliminary data.</text>
</comment>
<organism evidence="1 2">
    <name type="scientific">Candidatus Methanodesulfokora washburnensis</name>
    <dbReference type="NCBI Taxonomy" id="2478471"/>
    <lineage>
        <taxon>Archaea</taxon>
        <taxon>Thermoproteota</taxon>
        <taxon>Candidatus Korarchaeia</taxon>
        <taxon>Candidatus Korarchaeia incertae sedis</taxon>
        <taxon>Candidatus Methanodesulfokora</taxon>
    </lineage>
</organism>
<proteinExistence type="predicted"/>
<dbReference type="EMBL" id="RCOS01000158">
    <property type="protein sequence ID" value="RSN72350.1"/>
    <property type="molecule type" value="Genomic_DNA"/>
</dbReference>
<keyword evidence="2" id="KW-1185">Reference proteome</keyword>
<name>A0A3R9PFY3_9CREN</name>